<dbReference type="GO" id="GO:0005765">
    <property type="term" value="C:lysosomal membrane"/>
    <property type="evidence" value="ECO:0007669"/>
    <property type="project" value="TreeGrafter"/>
</dbReference>
<dbReference type="GO" id="GO:0022857">
    <property type="term" value="F:transmembrane transporter activity"/>
    <property type="evidence" value="ECO:0007669"/>
    <property type="project" value="InterPro"/>
</dbReference>
<keyword evidence="5 6" id="KW-0472">Membrane</keyword>
<dbReference type="PANTHER" id="PTHR23510:SF3">
    <property type="entry name" value="MAJOR FACILITATOR SUPERFAMILY DOMAIN-CONTAINING PROTEIN 8"/>
    <property type="match status" value="1"/>
</dbReference>
<feature type="transmembrane region" description="Helical" evidence="6">
    <location>
        <begin position="56"/>
        <end position="76"/>
    </location>
</feature>
<dbReference type="InterPro" id="IPR051068">
    <property type="entry name" value="MFS_Domain-Containing_Protein"/>
</dbReference>
<feature type="transmembrane region" description="Helical" evidence="6">
    <location>
        <begin position="424"/>
        <end position="442"/>
    </location>
</feature>
<reference evidence="7" key="1">
    <citation type="submission" date="2021-01" db="UniProtKB">
        <authorList>
            <consortium name="EnsemblMetazoa"/>
        </authorList>
    </citation>
    <scope>IDENTIFICATION</scope>
</reference>
<dbReference type="GeneID" id="136818589"/>
<dbReference type="InterPro" id="IPR011701">
    <property type="entry name" value="MFS"/>
</dbReference>
<dbReference type="OrthoDB" id="6381066at2759"/>
<feature type="transmembrane region" description="Helical" evidence="6">
    <location>
        <begin position="152"/>
        <end position="173"/>
    </location>
</feature>
<feature type="transmembrane region" description="Helical" evidence="6">
    <location>
        <begin position="20"/>
        <end position="44"/>
    </location>
</feature>
<evidence type="ECO:0000256" key="3">
    <source>
        <dbReference type="ARBA" id="ARBA00022692"/>
    </source>
</evidence>
<keyword evidence="3 6" id="KW-0812">Transmembrane</keyword>
<keyword evidence="4 6" id="KW-1133">Transmembrane helix</keyword>
<dbReference type="SUPFAM" id="SSF103473">
    <property type="entry name" value="MFS general substrate transporter"/>
    <property type="match status" value="1"/>
</dbReference>
<accession>A0A7M6DNQ0</accession>
<protein>
    <submittedName>
        <fullName evidence="7">Uncharacterized protein</fullName>
    </submittedName>
</protein>
<comment type="subcellular location">
    <subcellularLocation>
        <location evidence="1">Endomembrane system</location>
        <topology evidence="1">Multi-pass membrane protein</topology>
    </subcellularLocation>
</comment>
<dbReference type="Gene3D" id="1.20.1250.20">
    <property type="entry name" value="MFS general substrate transporter like domains"/>
    <property type="match status" value="1"/>
</dbReference>
<dbReference type="PANTHER" id="PTHR23510">
    <property type="entry name" value="INNER MEMBRANE TRANSPORT PROTEIN YAJR"/>
    <property type="match status" value="1"/>
</dbReference>
<evidence type="ECO:0000313" key="8">
    <source>
        <dbReference type="Proteomes" id="UP000594262"/>
    </source>
</evidence>
<feature type="transmembrane region" description="Helical" evidence="6">
    <location>
        <begin position="293"/>
        <end position="315"/>
    </location>
</feature>
<organism evidence="7 8">
    <name type="scientific">Clytia hemisphaerica</name>
    <dbReference type="NCBI Taxonomy" id="252671"/>
    <lineage>
        <taxon>Eukaryota</taxon>
        <taxon>Metazoa</taxon>
        <taxon>Cnidaria</taxon>
        <taxon>Hydrozoa</taxon>
        <taxon>Hydroidolina</taxon>
        <taxon>Leptothecata</taxon>
        <taxon>Obeliida</taxon>
        <taxon>Clytiidae</taxon>
        <taxon>Clytia</taxon>
    </lineage>
</organism>
<dbReference type="GO" id="GO:0012505">
    <property type="term" value="C:endomembrane system"/>
    <property type="evidence" value="ECO:0007669"/>
    <property type="project" value="UniProtKB-SubCell"/>
</dbReference>
<feature type="transmembrane region" description="Helical" evidence="6">
    <location>
        <begin position="327"/>
        <end position="347"/>
    </location>
</feature>
<feature type="transmembrane region" description="Helical" evidence="6">
    <location>
        <begin position="88"/>
        <end position="114"/>
    </location>
</feature>
<evidence type="ECO:0000256" key="4">
    <source>
        <dbReference type="ARBA" id="ARBA00022989"/>
    </source>
</evidence>
<dbReference type="Proteomes" id="UP000594262">
    <property type="component" value="Unplaced"/>
</dbReference>
<name>A0A7M6DNQ0_9CNID</name>
<evidence type="ECO:0000256" key="1">
    <source>
        <dbReference type="ARBA" id="ARBA00004127"/>
    </source>
</evidence>
<feature type="transmembrane region" description="Helical" evidence="6">
    <location>
        <begin position="359"/>
        <end position="376"/>
    </location>
</feature>
<dbReference type="AlphaFoldDB" id="A0A7M6DNQ0"/>
<feature type="transmembrane region" description="Helical" evidence="6">
    <location>
        <begin position="185"/>
        <end position="205"/>
    </location>
</feature>
<feature type="transmembrane region" description="Helical" evidence="6">
    <location>
        <begin position="260"/>
        <end position="281"/>
    </location>
</feature>
<proteinExistence type="predicted"/>
<keyword evidence="2" id="KW-0813">Transport</keyword>
<dbReference type="Pfam" id="PF07690">
    <property type="entry name" value="MFS_1"/>
    <property type="match status" value="1"/>
</dbReference>
<evidence type="ECO:0000256" key="6">
    <source>
        <dbReference type="SAM" id="Phobius"/>
    </source>
</evidence>
<dbReference type="EnsemblMetazoa" id="CLYHEMT018574.1">
    <property type="protein sequence ID" value="CLYHEMP018574.1"/>
    <property type="gene ID" value="CLYHEMG018574"/>
</dbReference>
<evidence type="ECO:0000313" key="7">
    <source>
        <dbReference type="EnsemblMetazoa" id="CLYHEMP018574.1"/>
    </source>
</evidence>
<sequence length="454" mass="52447">MEESKAYKEWIKRRERTKYVGYFLMLLYGLESNAVLVSLMYYLAESFGMDDQTARTYFSISEMFNAVGQFFGGLLLGRYTDVTRNLRYAFLVNLFAICVGNLMYSLNFNIWLLLIGRLLCGLNEALQTSLGGEFRRCYKDKELIDVFGWYEIWFSVGINVGPGMPVFFSWVNIKLGRWKIDKYNALNVVLSLIGFVIFILSYFFVADLSKELDHLKKEYENTNEMETPEKQEDVKELSPSKTEDAFGSKFSIMELIQVDIVSLVITYGVIRYATGCLLSMISMYAMSLFHWEITFLSWMHLCSGFAAYAFIIVLVKCDFLQGVQRMYYFYVSSSIFALVAFIVLMLPRLFNITSFPEQITYLVIGMLIKCWIYFHAQSSGKVLLFTTVTPDKSCTIDGVRSTFGATMKLLALATGFLFFETPQWFVLPIGIIQFLAICIVLYRHHIYFAHNTFQ</sequence>
<evidence type="ECO:0000256" key="5">
    <source>
        <dbReference type="ARBA" id="ARBA00023136"/>
    </source>
</evidence>
<dbReference type="RefSeq" id="XP_066931021.1">
    <property type="nucleotide sequence ID" value="XM_067074920.1"/>
</dbReference>
<dbReference type="InterPro" id="IPR036259">
    <property type="entry name" value="MFS_trans_sf"/>
</dbReference>
<evidence type="ECO:0000256" key="2">
    <source>
        <dbReference type="ARBA" id="ARBA00022448"/>
    </source>
</evidence>
<keyword evidence="8" id="KW-1185">Reference proteome</keyword>